<feature type="transmembrane region" description="Helical" evidence="9">
    <location>
        <begin position="273"/>
        <end position="295"/>
    </location>
</feature>
<evidence type="ECO:0000256" key="4">
    <source>
        <dbReference type="ARBA" id="ARBA00022692"/>
    </source>
</evidence>
<evidence type="ECO:0000256" key="1">
    <source>
        <dbReference type="ARBA" id="ARBA00004651"/>
    </source>
</evidence>
<dbReference type="RefSeq" id="WP_123666633.1">
    <property type="nucleotide sequence ID" value="NZ_RJKE01000001.1"/>
</dbReference>
<feature type="transmembrane region" description="Helical" evidence="9">
    <location>
        <begin position="240"/>
        <end position="261"/>
    </location>
</feature>
<dbReference type="Gene3D" id="3.40.50.300">
    <property type="entry name" value="P-loop containing nucleotide triphosphate hydrolases"/>
    <property type="match status" value="1"/>
</dbReference>
<dbReference type="Pfam" id="PF00664">
    <property type="entry name" value="ABC_membrane"/>
    <property type="match status" value="1"/>
</dbReference>
<evidence type="ECO:0000259" key="11">
    <source>
        <dbReference type="PROSITE" id="PS50893"/>
    </source>
</evidence>
<feature type="transmembrane region" description="Helical" evidence="9">
    <location>
        <begin position="157"/>
        <end position="176"/>
    </location>
</feature>
<feature type="transmembrane region" description="Helical" evidence="9">
    <location>
        <begin position="57"/>
        <end position="80"/>
    </location>
</feature>
<sequence>MLLRLLPPLLRPHRRALAAITLLQLAQSVAALALPDLGAALIDDGVLQDDQGFIWRTAGWMAAAALVQLACAAGAVVLAARVAAELAGRLRTDLFAHVQGWSARETARFGAASLLTRTTNDVQQVQTLVQLTLSFMVTAPLMCAGGVVFALAQDLPLSLLILVLTPVLGGSVLGVLRAMTPVAVRLQRALDGVNRILREQIAGQRVIRAFVREEHERDRFAAANASYTTESLRLGRLMALLHPVVTAVAGVTGAAVVWFGAGRVEAGAIGPGALSAFLGYVLQILGAAIMSTYLLQQWPRAQVCAARLREVLDTPTSVPEPAHPVREFAAPGRVELRGAGFGYLGAQEPVLRDIDLVAEPGRTVAVIGGTGSGKSTLLSLLVRLADVTEGAALIGGADVRDLDRATLSRAVGHVPQRAFLFAGTVASNLRFGAPDASDADLWRALEVAQARDFVAALPGGLDSAVAAGGTNFSGGQRQRLTIARAIAAKPAVLLFDDSFSALDSATEARLRAALARETAGTTVIVVAQRVGSIRDADRIVVLDAGRVAGTGTHAELLAANPVYREIVLSQRTEAEAA</sequence>
<dbReference type="PANTHER" id="PTHR43394">
    <property type="entry name" value="ATP-DEPENDENT PERMEASE MDL1, MITOCHONDRIAL"/>
    <property type="match status" value="1"/>
</dbReference>
<evidence type="ECO:0000256" key="7">
    <source>
        <dbReference type="ARBA" id="ARBA00022989"/>
    </source>
</evidence>
<dbReference type="GO" id="GO:0005886">
    <property type="term" value="C:plasma membrane"/>
    <property type="evidence" value="ECO:0007669"/>
    <property type="project" value="UniProtKB-SubCell"/>
</dbReference>
<dbReference type="InterPro" id="IPR027417">
    <property type="entry name" value="P-loop_NTPase"/>
</dbReference>
<dbReference type="SMART" id="SM00382">
    <property type="entry name" value="AAA"/>
    <property type="match status" value="1"/>
</dbReference>
<dbReference type="InterPro" id="IPR003593">
    <property type="entry name" value="AAA+_ATPase"/>
</dbReference>
<dbReference type="EMBL" id="RJKE01000001">
    <property type="protein sequence ID" value="ROO87338.1"/>
    <property type="molecule type" value="Genomic_DNA"/>
</dbReference>
<evidence type="ECO:0000259" key="12">
    <source>
        <dbReference type="PROSITE" id="PS50929"/>
    </source>
</evidence>
<evidence type="ECO:0000256" key="3">
    <source>
        <dbReference type="ARBA" id="ARBA00022475"/>
    </source>
</evidence>
<comment type="subcellular location">
    <subcellularLocation>
        <location evidence="1">Cell membrane</location>
        <topology evidence="1">Multi-pass membrane protein</topology>
    </subcellularLocation>
</comment>
<evidence type="ECO:0000256" key="5">
    <source>
        <dbReference type="ARBA" id="ARBA00022741"/>
    </source>
</evidence>
<dbReference type="PROSITE" id="PS00211">
    <property type="entry name" value="ABC_TRANSPORTER_1"/>
    <property type="match status" value="1"/>
</dbReference>
<dbReference type="FunFam" id="3.40.50.300:FF:000854">
    <property type="entry name" value="Multidrug ABC transporter ATP-binding protein"/>
    <property type="match status" value="1"/>
</dbReference>
<keyword evidence="6 13" id="KW-0067">ATP-binding</keyword>
<keyword evidence="2" id="KW-0813">Transport</keyword>
<dbReference type="InterPro" id="IPR036640">
    <property type="entry name" value="ABC1_TM_sf"/>
</dbReference>
<dbReference type="PROSITE" id="PS50929">
    <property type="entry name" value="ABC_TM1F"/>
    <property type="match status" value="1"/>
</dbReference>
<protein>
    <submittedName>
        <fullName evidence="13">ATP-binding cassette subfamily B protein</fullName>
    </submittedName>
</protein>
<dbReference type="Pfam" id="PF00005">
    <property type="entry name" value="ABC_tran"/>
    <property type="match status" value="1"/>
</dbReference>
<dbReference type="InterPro" id="IPR039421">
    <property type="entry name" value="Type_1_exporter"/>
</dbReference>
<accession>A0A3N1D2N5</accession>
<feature type="signal peptide" evidence="10">
    <location>
        <begin position="1"/>
        <end position="33"/>
    </location>
</feature>
<feature type="domain" description="ABC transporter" evidence="11">
    <location>
        <begin position="336"/>
        <end position="569"/>
    </location>
</feature>
<keyword evidence="3" id="KW-1003">Cell membrane</keyword>
<dbReference type="PROSITE" id="PS50893">
    <property type="entry name" value="ABC_TRANSPORTER_2"/>
    <property type="match status" value="1"/>
</dbReference>
<dbReference type="SUPFAM" id="SSF52540">
    <property type="entry name" value="P-loop containing nucleoside triphosphate hydrolases"/>
    <property type="match status" value="1"/>
</dbReference>
<keyword evidence="8 9" id="KW-0472">Membrane</keyword>
<dbReference type="CDD" id="cd18548">
    <property type="entry name" value="ABC_6TM_Tm287_like"/>
    <property type="match status" value="1"/>
</dbReference>
<evidence type="ECO:0000256" key="9">
    <source>
        <dbReference type="SAM" id="Phobius"/>
    </source>
</evidence>
<keyword evidence="14" id="KW-1185">Reference proteome</keyword>
<feature type="chain" id="PRO_5039341037" evidence="10">
    <location>
        <begin position="34"/>
        <end position="577"/>
    </location>
</feature>
<dbReference type="AlphaFoldDB" id="A0A3N1D2N5"/>
<dbReference type="Gene3D" id="1.20.1560.10">
    <property type="entry name" value="ABC transporter type 1, transmembrane domain"/>
    <property type="match status" value="1"/>
</dbReference>
<evidence type="ECO:0000313" key="14">
    <source>
        <dbReference type="Proteomes" id="UP000272400"/>
    </source>
</evidence>
<proteinExistence type="predicted"/>
<keyword evidence="4 9" id="KW-0812">Transmembrane</keyword>
<dbReference type="SUPFAM" id="SSF90123">
    <property type="entry name" value="ABC transporter transmembrane region"/>
    <property type="match status" value="1"/>
</dbReference>
<comment type="caution">
    <text evidence="13">The sequence shown here is derived from an EMBL/GenBank/DDBJ whole genome shotgun (WGS) entry which is preliminary data.</text>
</comment>
<evidence type="ECO:0000313" key="13">
    <source>
        <dbReference type="EMBL" id="ROO87338.1"/>
    </source>
</evidence>
<evidence type="ECO:0000256" key="6">
    <source>
        <dbReference type="ARBA" id="ARBA00022840"/>
    </source>
</evidence>
<keyword evidence="5" id="KW-0547">Nucleotide-binding</keyword>
<dbReference type="InterPro" id="IPR011527">
    <property type="entry name" value="ABC1_TM_dom"/>
</dbReference>
<reference evidence="13 14" key="1">
    <citation type="submission" date="2018-11" db="EMBL/GenBank/DDBJ databases">
        <title>Sequencing the genomes of 1000 actinobacteria strains.</title>
        <authorList>
            <person name="Klenk H.-P."/>
        </authorList>
    </citation>
    <scope>NUCLEOTIDE SEQUENCE [LARGE SCALE GENOMIC DNA]</scope>
    <source>
        <strain evidence="13 14">DSM 44254</strain>
    </source>
</reference>
<evidence type="ECO:0000256" key="2">
    <source>
        <dbReference type="ARBA" id="ARBA00022448"/>
    </source>
</evidence>
<evidence type="ECO:0000256" key="8">
    <source>
        <dbReference type="ARBA" id="ARBA00023136"/>
    </source>
</evidence>
<name>A0A3N1D2N5_9ACTN</name>
<feature type="domain" description="ABC transmembrane type-1" evidence="12">
    <location>
        <begin position="18"/>
        <end position="300"/>
    </location>
</feature>
<dbReference type="GO" id="GO:0005524">
    <property type="term" value="F:ATP binding"/>
    <property type="evidence" value="ECO:0007669"/>
    <property type="project" value="UniProtKB-KW"/>
</dbReference>
<dbReference type="GO" id="GO:0016887">
    <property type="term" value="F:ATP hydrolysis activity"/>
    <property type="evidence" value="ECO:0007669"/>
    <property type="project" value="InterPro"/>
</dbReference>
<dbReference type="InterPro" id="IPR003439">
    <property type="entry name" value="ABC_transporter-like_ATP-bd"/>
</dbReference>
<keyword evidence="10" id="KW-0732">Signal</keyword>
<feature type="transmembrane region" description="Helical" evidence="9">
    <location>
        <begin position="127"/>
        <end position="151"/>
    </location>
</feature>
<dbReference type="PANTHER" id="PTHR43394:SF1">
    <property type="entry name" value="ATP-BINDING CASSETTE SUB-FAMILY B MEMBER 10, MITOCHONDRIAL"/>
    <property type="match status" value="1"/>
</dbReference>
<dbReference type="OrthoDB" id="9806127at2"/>
<gene>
    <name evidence="13" type="ORF">EDD29_4937</name>
</gene>
<dbReference type="InterPro" id="IPR017871">
    <property type="entry name" value="ABC_transporter-like_CS"/>
</dbReference>
<keyword evidence="7 9" id="KW-1133">Transmembrane helix</keyword>
<evidence type="ECO:0000256" key="10">
    <source>
        <dbReference type="SAM" id="SignalP"/>
    </source>
</evidence>
<dbReference type="GO" id="GO:0015421">
    <property type="term" value="F:ABC-type oligopeptide transporter activity"/>
    <property type="evidence" value="ECO:0007669"/>
    <property type="project" value="TreeGrafter"/>
</dbReference>
<dbReference type="Proteomes" id="UP000272400">
    <property type="component" value="Unassembled WGS sequence"/>
</dbReference>
<organism evidence="13 14">
    <name type="scientific">Actinocorallia herbida</name>
    <dbReference type="NCBI Taxonomy" id="58109"/>
    <lineage>
        <taxon>Bacteria</taxon>
        <taxon>Bacillati</taxon>
        <taxon>Actinomycetota</taxon>
        <taxon>Actinomycetes</taxon>
        <taxon>Streptosporangiales</taxon>
        <taxon>Thermomonosporaceae</taxon>
        <taxon>Actinocorallia</taxon>
    </lineage>
</organism>